<evidence type="ECO:0000313" key="2">
    <source>
        <dbReference type="EMBL" id="KDR80855.1"/>
    </source>
</evidence>
<organism evidence="2 3">
    <name type="scientific">Galerina marginata (strain CBS 339.88)</name>
    <dbReference type="NCBI Taxonomy" id="685588"/>
    <lineage>
        <taxon>Eukaryota</taxon>
        <taxon>Fungi</taxon>
        <taxon>Dikarya</taxon>
        <taxon>Basidiomycota</taxon>
        <taxon>Agaricomycotina</taxon>
        <taxon>Agaricomycetes</taxon>
        <taxon>Agaricomycetidae</taxon>
        <taxon>Agaricales</taxon>
        <taxon>Agaricineae</taxon>
        <taxon>Strophariaceae</taxon>
        <taxon>Galerina</taxon>
    </lineage>
</organism>
<proteinExistence type="predicted"/>
<feature type="region of interest" description="Disordered" evidence="1">
    <location>
        <begin position="47"/>
        <end position="89"/>
    </location>
</feature>
<dbReference type="AlphaFoldDB" id="A0A067TCA6"/>
<feature type="region of interest" description="Disordered" evidence="1">
    <location>
        <begin position="1"/>
        <end position="32"/>
    </location>
</feature>
<reference evidence="3" key="1">
    <citation type="journal article" date="2014" name="Proc. Natl. Acad. Sci. U.S.A.">
        <title>Extensive sampling of basidiomycete genomes demonstrates inadequacy of the white-rot/brown-rot paradigm for wood decay fungi.</title>
        <authorList>
            <person name="Riley R."/>
            <person name="Salamov A.A."/>
            <person name="Brown D.W."/>
            <person name="Nagy L.G."/>
            <person name="Floudas D."/>
            <person name="Held B.W."/>
            <person name="Levasseur A."/>
            <person name="Lombard V."/>
            <person name="Morin E."/>
            <person name="Otillar R."/>
            <person name="Lindquist E.A."/>
            <person name="Sun H."/>
            <person name="LaButti K.M."/>
            <person name="Schmutz J."/>
            <person name="Jabbour D."/>
            <person name="Luo H."/>
            <person name="Baker S.E."/>
            <person name="Pisabarro A.G."/>
            <person name="Walton J.D."/>
            <person name="Blanchette R.A."/>
            <person name="Henrissat B."/>
            <person name="Martin F."/>
            <person name="Cullen D."/>
            <person name="Hibbett D.S."/>
            <person name="Grigoriev I.V."/>
        </authorList>
    </citation>
    <scope>NUCLEOTIDE SEQUENCE [LARGE SCALE GENOMIC DNA]</scope>
    <source>
        <strain evidence="3">CBS 339.88</strain>
    </source>
</reference>
<protein>
    <submittedName>
        <fullName evidence="2">Uncharacterized protein</fullName>
    </submittedName>
</protein>
<evidence type="ECO:0000256" key="1">
    <source>
        <dbReference type="SAM" id="MobiDB-lite"/>
    </source>
</evidence>
<gene>
    <name evidence="2" type="ORF">GALMADRAFT_1111952</name>
</gene>
<keyword evidence="3" id="KW-1185">Reference proteome</keyword>
<dbReference type="HOGENOM" id="CLU_2454889_0_0_1"/>
<feature type="compositionally biased region" description="Polar residues" evidence="1">
    <location>
        <begin position="61"/>
        <end position="71"/>
    </location>
</feature>
<dbReference type="EMBL" id="KL142371">
    <property type="protein sequence ID" value="KDR80855.1"/>
    <property type="molecule type" value="Genomic_DNA"/>
</dbReference>
<name>A0A067TCA6_GALM3</name>
<accession>A0A067TCA6</accession>
<sequence length="89" mass="9660">MTQDPDFLPRLVPHLYDQRRQSRSPNPSTRRQRIWWSGGIEIIPEGASGGALRVQPPSDIPETSHTLTTSPPNAPVAGPSTINGIALPV</sequence>
<evidence type="ECO:0000313" key="3">
    <source>
        <dbReference type="Proteomes" id="UP000027222"/>
    </source>
</evidence>
<dbReference type="Proteomes" id="UP000027222">
    <property type="component" value="Unassembled WGS sequence"/>
</dbReference>